<dbReference type="NCBIfam" id="TIGR01891">
    <property type="entry name" value="amidohydrolases"/>
    <property type="match status" value="1"/>
</dbReference>
<feature type="binding site" evidence="3">
    <location>
        <position position="108"/>
    </location>
    <ligand>
        <name>Mn(2+)</name>
        <dbReference type="ChEBI" id="CHEBI:29035"/>
        <label>2</label>
    </ligand>
</feature>
<dbReference type="FunFam" id="3.30.70.360:FF:000014">
    <property type="entry name" value="N-acyl-L-amino acid amidohydrolase"/>
    <property type="match status" value="1"/>
</dbReference>
<dbReference type="SUPFAM" id="SSF55031">
    <property type="entry name" value="Bacterial exopeptidase dimerisation domain"/>
    <property type="match status" value="1"/>
</dbReference>
<comment type="similarity">
    <text evidence="1">Belongs to the peptidase M20 family.</text>
</comment>
<dbReference type="GO" id="GO:0046872">
    <property type="term" value="F:metal ion binding"/>
    <property type="evidence" value="ECO:0007669"/>
    <property type="project" value="UniProtKB-KW"/>
</dbReference>
<keyword evidence="6" id="KW-1185">Reference proteome</keyword>
<dbReference type="PIRSF" id="PIRSF005962">
    <property type="entry name" value="Pept_M20D_amidohydro"/>
    <property type="match status" value="1"/>
</dbReference>
<accession>A0A388SF03</accession>
<sequence>MTIVIHPEDLSEDAAFAVPVREALHSDPEIGLHLPKTEARILAALKALKIDDVHTNIGGGAVSGIVAILRGTKPGRTIALRADTDALPIEEKTGKDYASRTPGRMHACGHDGHTAALLTVLSYLSRHRDFAGTLIAVFQPGEEGFAGSRYMIEDGLVEKFGIEEFYALHGDASVDLGKVAFFPGYAMANADAFEIVFEGKGGHGSKPQLTHDPVVAASEAVLALQTIVSRNVNPDDAAVVSVCSIEAGTREGTSVIPQSATLRGTVRTYEKDVQDLIELRMHEIANGIAVMFGMNPTVTYNRLYPALYNDPERTAEARSLAETALGKENVIDFHRIPGGEDFAFMLQKRPGCIFRLGIRDRDHQSPVHTDTFDFNDEAIETGAAVLLTVALNRMAENN</sequence>
<keyword evidence="3" id="KW-0464">Manganese</keyword>
<comment type="caution">
    <text evidence="5">The sequence shown here is derived from an EMBL/GenBank/DDBJ whole genome shotgun (WGS) entry which is preliminary data.</text>
</comment>
<dbReference type="InterPro" id="IPR017439">
    <property type="entry name" value="Amidohydrolase"/>
</dbReference>
<dbReference type="PANTHER" id="PTHR11014:SF63">
    <property type="entry name" value="METALLOPEPTIDASE, PUTATIVE (AFU_ORTHOLOGUE AFUA_6G09600)-RELATED"/>
    <property type="match status" value="1"/>
</dbReference>
<evidence type="ECO:0000313" key="6">
    <source>
        <dbReference type="Proteomes" id="UP000266091"/>
    </source>
</evidence>
<dbReference type="InterPro" id="IPR036264">
    <property type="entry name" value="Bact_exopeptidase_dim_dom"/>
</dbReference>
<dbReference type="RefSeq" id="WP_116270309.1">
    <property type="nucleotide sequence ID" value="NZ_BGZJ01000001.1"/>
</dbReference>
<dbReference type="PANTHER" id="PTHR11014">
    <property type="entry name" value="PEPTIDASE M20 FAMILY MEMBER"/>
    <property type="match status" value="1"/>
</dbReference>
<dbReference type="SUPFAM" id="SSF53187">
    <property type="entry name" value="Zn-dependent exopeptidases"/>
    <property type="match status" value="1"/>
</dbReference>
<evidence type="ECO:0000256" key="3">
    <source>
        <dbReference type="PIRSR" id="PIRSR005962-1"/>
    </source>
</evidence>
<evidence type="ECO:0000256" key="1">
    <source>
        <dbReference type="ARBA" id="ARBA00006153"/>
    </source>
</evidence>
<dbReference type="Proteomes" id="UP000266091">
    <property type="component" value="Unassembled WGS sequence"/>
</dbReference>
<protein>
    <submittedName>
        <fullName evidence="5">Hydrolase</fullName>
    </submittedName>
</protein>
<feature type="binding site" evidence="3">
    <location>
        <position position="110"/>
    </location>
    <ligand>
        <name>Mn(2+)</name>
        <dbReference type="ChEBI" id="CHEBI:29035"/>
        <label>2</label>
    </ligand>
</feature>
<dbReference type="InterPro" id="IPR011650">
    <property type="entry name" value="Peptidase_M20_dimer"/>
</dbReference>
<name>A0A388SF03_9BURK</name>
<dbReference type="GO" id="GO:0016787">
    <property type="term" value="F:hydrolase activity"/>
    <property type="evidence" value="ECO:0007669"/>
    <property type="project" value="UniProtKB-KW"/>
</dbReference>
<dbReference type="OrthoDB" id="8875216at2"/>
<dbReference type="Gene3D" id="3.30.70.360">
    <property type="match status" value="1"/>
</dbReference>
<feature type="binding site" evidence="3">
    <location>
        <position position="169"/>
    </location>
    <ligand>
        <name>Mn(2+)</name>
        <dbReference type="ChEBI" id="CHEBI:29035"/>
        <label>2</label>
    </ligand>
</feature>
<feature type="domain" description="Peptidase M20 dimerisation" evidence="4">
    <location>
        <begin position="189"/>
        <end position="285"/>
    </location>
</feature>
<dbReference type="InterPro" id="IPR002933">
    <property type="entry name" value="Peptidase_M20"/>
</dbReference>
<keyword evidence="3" id="KW-0479">Metal-binding</keyword>
<evidence type="ECO:0000313" key="5">
    <source>
        <dbReference type="EMBL" id="GBO94039.1"/>
    </source>
</evidence>
<dbReference type="Pfam" id="PF01546">
    <property type="entry name" value="Peptidase_M20"/>
    <property type="match status" value="1"/>
</dbReference>
<comment type="cofactor">
    <cofactor evidence="3">
        <name>Mn(2+)</name>
        <dbReference type="ChEBI" id="CHEBI:29035"/>
    </cofactor>
    <text evidence="3">The Mn(2+) ion enhances activity.</text>
</comment>
<dbReference type="AlphaFoldDB" id="A0A388SF03"/>
<accession>A0A401LMU6</accession>
<dbReference type="Pfam" id="PF07687">
    <property type="entry name" value="M20_dimer"/>
    <property type="match status" value="1"/>
</dbReference>
<reference evidence="5 6" key="1">
    <citation type="journal article" date="2018" name="Int. J. Syst. Evol. Microbiol.">
        <title>Mesosutterella multiformis gen. nov., sp. nov., a member of the family Sutterellaceae and Sutterella megalosphaeroides sp. nov., isolated from human faeces.</title>
        <authorList>
            <person name="Sakamoto M."/>
            <person name="Ikeyama N."/>
            <person name="Kunihiro T."/>
            <person name="Iino T."/>
            <person name="Yuki M."/>
            <person name="Ohkuma M."/>
        </authorList>
    </citation>
    <scope>NUCLEOTIDE SEQUENCE [LARGE SCALE GENOMIC DNA]</scope>
    <source>
        <strain evidence="5 6">4NBBH2</strain>
    </source>
</reference>
<feature type="binding site" evidence="3">
    <location>
        <position position="143"/>
    </location>
    <ligand>
        <name>Mn(2+)</name>
        <dbReference type="ChEBI" id="CHEBI:29035"/>
        <label>2</label>
    </ligand>
</feature>
<dbReference type="Gene3D" id="3.40.630.10">
    <property type="entry name" value="Zn peptidases"/>
    <property type="match status" value="1"/>
</dbReference>
<feature type="binding site" evidence="3">
    <location>
        <position position="368"/>
    </location>
    <ligand>
        <name>Mn(2+)</name>
        <dbReference type="ChEBI" id="CHEBI:29035"/>
        <label>2</label>
    </ligand>
</feature>
<dbReference type="EMBL" id="BGZJ01000001">
    <property type="protein sequence ID" value="GBO94039.1"/>
    <property type="molecule type" value="Genomic_DNA"/>
</dbReference>
<gene>
    <name evidence="5" type="ORF">MESMUL_13930</name>
</gene>
<proteinExistence type="inferred from homology"/>
<keyword evidence="2 5" id="KW-0378">Hydrolase</keyword>
<evidence type="ECO:0000256" key="2">
    <source>
        <dbReference type="ARBA" id="ARBA00022801"/>
    </source>
</evidence>
<evidence type="ECO:0000259" key="4">
    <source>
        <dbReference type="Pfam" id="PF07687"/>
    </source>
</evidence>
<organism evidence="5 6">
    <name type="scientific">Mesosutterella multiformis</name>
    <dbReference type="NCBI Taxonomy" id="2259133"/>
    <lineage>
        <taxon>Bacteria</taxon>
        <taxon>Pseudomonadati</taxon>
        <taxon>Pseudomonadota</taxon>
        <taxon>Betaproteobacteria</taxon>
        <taxon>Burkholderiales</taxon>
        <taxon>Sutterellaceae</taxon>
        <taxon>Mesosutterella</taxon>
    </lineage>
</organism>